<keyword evidence="2" id="KW-0812">Transmembrane</keyword>
<reference evidence="3" key="1">
    <citation type="submission" date="2021-10" db="EMBL/GenBank/DDBJ databases">
        <title>Novel species in genus Arthrobacter.</title>
        <authorList>
            <person name="Liu Y."/>
        </authorList>
    </citation>
    <scope>NUCLEOTIDE SEQUENCE</scope>
    <source>
        <strain evidence="5">zg-Y462</strain>
        <strain evidence="3">Zg-Y462</strain>
    </source>
</reference>
<name>A0A9X1MBA8_9MICC</name>
<dbReference type="EMBL" id="CP094984">
    <property type="protein sequence ID" value="UON91288.1"/>
    <property type="molecule type" value="Genomic_DNA"/>
</dbReference>
<keyword evidence="2" id="KW-0472">Membrane</keyword>
<protein>
    <submittedName>
        <fullName evidence="3">DUF6328 family protein</fullName>
    </submittedName>
</protein>
<dbReference type="EMBL" id="JAJFZT010000010">
    <property type="protein sequence ID" value="MCC3273982.1"/>
    <property type="molecule type" value="Genomic_DNA"/>
</dbReference>
<dbReference type="Proteomes" id="UP000829758">
    <property type="component" value="Chromosome"/>
</dbReference>
<evidence type="ECO:0000256" key="1">
    <source>
        <dbReference type="SAM" id="MobiDB-lite"/>
    </source>
</evidence>
<evidence type="ECO:0000313" key="3">
    <source>
        <dbReference type="EMBL" id="MCC3273982.1"/>
    </source>
</evidence>
<dbReference type="AlphaFoldDB" id="A0A9X1MBA8"/>
<dbReference type="InterPro" id="IPR046291">
    <property type="entry name" value="DUF6328"/>
</dbReference>
<evidence type="ECO:0000313" key="6">
    <source>
        <dbReference type="Proteomes" id="UP001155145"/>
    </source>
</evidence>
<accession>A0A9X1MBA8</accession>
<feature type="transmembrane region" description="Helical" evidence="2">
    <location>
        <begin position="131"/>
        <end position="152"/>
    </location>
</feature>
<dbReference type="Proteomes" id="UP001155145">
    <property type="component" value="Unassembled WGS sequence"/>
</dbReference>
<evidence type="ECO:0000313" key="5">
    <source>
        <dbReference type="Proteomes" id="UP000829758"/>
    </source>
</evidence>
<feature type="transmembrane region" description="Helical" evidence="2">
    <location>
        <begin position="104"/>
        <end position="125"/>
    </location>
</feature>
<organism evidence="3 6">
    <name type="scientific">Arthrobacter zhangbolii</name>
    <dbReference type="NCBI Taxonomy" id="2886936"/>
    <lineage>
        <taxon>Bacteria</taxon>
        <taxon>Bacillati</taxon>
        <taxon>Actinomycetota</taxon>
        <taxon>Actinomycetes</taxon>
        <taxon>Micrococcales</taxon>
        <taxon>Micrococcaceae</taxon>
        <taxon>Arthrobacter</taxon>
    </lineage>
</organism>
<proteinExistence type="predicted"/>
<sequence>MGHTPAARDPDRGETLLQKLDRNWTDLLQELRVLQTGIQILTGFLLTLPFQQRFAELTRVQVAIYLCLVVLSVLVTAVLISTVVMHRTFFRQGIKRDLVRSSDVLLRATLVLVGLILIGTIGLIFDIVLSGMAGAVAALAMGAAVGLLWLLLPLRLRRRALRNRNRNHSRQSAIRRQPKGGHPQRGARPSDGGGGNGRS</sequence>
<feature type="transmembrane region" description="Helical" evidence="2">
    <location>
        <begin position="62"/>
        <end position="84"/>
    </location>
</feature>
<keyword evidence="2" id="KW-1133">Transmembrane helix</keyword>
<gene>
    <name evidence="3" type="ORF">LJ755_14750</name>
    <name evidence="4" type="ORF">MUK71_11820</name>
</gene>
<evidence type="ECO:0000313" key="4">
    <source>
        <dbReference type="EMBL" id="UON91288.1"/>
    </source>
</evidence>
<keyword evidence="5" id="KW-1185">Reference proteome</keyword>
<dbReference type="RefSeq" id="WP_227929567.1">
    <property type="nucleotide sequence ID" value="NZ_CP094984.1"/>
</dbReference>
<dbReference type="Pfam" id="PF19853">
    <property type="entry name" value="DUF6328"/>
    <property type="match status" value="1"/>
</dbReference>
<evidence type="ECO:0000256" key="2">
    <source>
        <dbReference type="SAM" id="Phobius"/>
    </source>
</evidence>
<feature type="region of interest" description="Disordered" evidence="1">
    <location>
        <begin position="164"/>
        <end position="199"/>
    </location>
</feature>